<reference evidence="3 4" key="1">
    <citation type="submission" date="2021-06" db="EMBL/GenBank/DDBJ databases">
        <title>Bacillus sp. RD4P76, an endophyte from a halophyte.</title>
        <authorList>
            <person name="Sun J.-Q."/>
        </authorList>
    </citation>
    <scope>NUCLEOTIDE SEQUENCE [LARGE SCALE GENOMIC DNA]</scope>
    <source>
        <strain evidence="3 4">JCM 17098</strain>
    </source>
</reference>
<dbReference type="InterPro" id="IPR052169">
    <property type="entry name" value="CW_Biosynth-Accessory"/>
</dbReference>
<evidence type="ECO:0000256" key="1">
    <source>
        <dbReference type="ARBA" id="ARBA00005662"/>
    </source>
</evidence>
<keyword evidence="4" id="KW-1185">Reference proteome</keyword>
<accession>A0ABS6K1D5</accession>
<dbReference type="InterPro" id="IPR019079">
    <property type="entry name" value="Capsule_synth_CapA"/>
</dbReference>
<dbReference type="EMBL" id="JAHQCR010000072">
    <property type="protein sequence ID" value="MBU9723180.1"/>
    <property type="molecule type" value="Genomic_DNA"/>
</dbReference>
<evidence type="ECO:0000259" key="2">
    <source>
        <dbReference type="SMART" id="SM00854"/>
    </source>
</evidence>
<comment type="caution">
    <text evidence="3">The sequence shown here is derived from an EMBL/GenBank/DDBJ whole genome shotgun (WGS) entry which is preliminary data.</text>
</comment>
<organism evidence="3 4">
    <name type="scientific">Evansella alkalicola</name>
    <dbReference type="NCBI Taxonomy" id="745819"/>
    <lineage>
        <taxon>Bacteria</taxon>
        <taxon>Bacillati</taxon>
        <taxon>Bacillota</taxon>
        <taxon>Bacilli</taxon>
        <taxon>Bacillales</taxon>
        <taxon>Bacillaceae</taxon>
        <taxon>Evansella</taxon>
    </lineage>
</organism>
<dbReference type="PANTHER" id="PTHR33393:SF12">
    <property type="entry name" value="CAPSULE BIOSYNTHESIS PROTEIN CAPA"/>
    <property type="match status" value="1"/>
</dbReference>
<feature type="domain" description="Capsule synthesis protein CapA" evidence="2">
    <location>
        <begin position="7"/>
        <end position="259"/>
    </location>
</feature>
<gene>
    <name evidence="3" type="ORF">KS407_17315</name>
</gene>
<dbReference type="SMART" id="SM00854">
    <property type="entry name" value="PGA_cap"/>
    <property type="match status" value="1"/>
</dbReference>
<dbReference type="Pfam" id="PF09587">
    <property type="entry name" value="PGA_cap"/>
    <property type="match status" value="1"/>
</dbReference>
<protein>
    <submittedName>
        <fullName evidence="3">CapA family protein</fullName>
    </submittedName>
</protein>
<evidence type="ECO:0000313" key="4">
    <source>
        <dbReference type="Proteomes" id="UP000790580"/>
    </source>
</evidence>
<dbReference type="PANTHER" id="PTHR33393">
    <property type="entry name" value="POLYGLUTAMINE SYNTHESIS ACCESSORY PROTEIN RV0574C-RELATED"/>
    <property type="match status" value="1"/>
</dbReference>
<comment type="similarity">
    <text evidence="1">Belongs to the CapA family.</text>
</comment>
<dbReference type="InterPro" id="IPR029052">
    <property type="entry name" value="Metallo-depent_PP-like"/>
</dbReference>
<evidence type="ECO:0000313" key="3">
    <source>
        <dbReference type="EMBL" id="MBU9723180.1"/>
    </source>
</evidence>
<dbReference type="SUPFAM" id="SSF56300">
    <property type="entry name" value="Metallo-dependent phosphatases"/>
    <property type="match status" value="1"/>
</dbReference>
<sequence length="368" mass="41102">MNDSNLTMLCVGDIILGKDAQPYFDSVHPFLESADVIFGQLEVPYTSRDEQSDELERHPEYLEPLVKEGFSVLALAGNHLADAGDMGIEDTINWLRDHEIEYVGAGMNISEARRPVILERNKTRIGILKYNCVGPEETWATSNKPGCAYVKVLTHYELQHANPGGPPSIYTFAEPQSKVEMENDIKELRKKCDVLVVSFHKGLVHQPAKIAAYERELSHAAIDAGADLILGEHAHLLKGVEIYKGKTIFHGLCNFIAYVPSLFPKQGDDMEAWANKRIELFGFAPDPEYPTYPFHPEAIYTMLAKSNIENGKITSTSFIPCIVDKEGKPVVVGRSSGGLEVLEYMRNITELAGLDTQYEWSGDEIIMR</sequence>
<dbReference type="RefSeq" id="WP_088076757.1">
    <property type="nucleotide sequence ID" value="NZ_JAHQCR010000072.1"/>
</dbReference>
<name>A0ABS6K1D5_9BACI</name>
<proteinExistence type="inferred from homology"/>
<dbReference type="Proteomes" id="UP000790580">
    <property type="component" value="Unassembled WGS sequence"/>
</dbReference>
<dbReference type="Gene3D" id="3.60.21.10">
    <property type="match status" value="1"/>
</dbReference>
<dbReference type="CDD" id="cd07381">
    <property type="entry name" value="MPP_CapA"/>
    <property type="match status" value="1"/>
</dbReference>